<comment type="similarity">
    <text evidence="3">Belongs to the glycosyl hydrolase 26 family.</text>
</comment>
<dbReference type="Pfam" id="PF02156">
    <property type="entry name" value="Glyco_hydro_26"/>
    <property type="match status" value="1"/>
</dbReference>
<dbReference type="eggNOG" id="COG4124">
    <property type="taxonomic scope" value="Bacteria"/>
</dbReference>
<proteinExistence type="inferred from homology"/>
<dbReference type="AlphaFoldDB" id="W7YN11"/>
<comment type="caution">
    <text evidence="5">The sequence shown here is derived from an EMBL/GenBank/DDBJ whole genome shotgun (WGS) entry which is preliminary data.</text>
</comment>
<evidence type="ECO:0000256" key="2">
    <source>
        <dbReference type="ARBA" id="ARBA00023295"/>
    </source>
</evidence>
<dbReference type="EMBL" id="BAMD01000030">
    <property type="protein sequence ID" value="GAF03784.1"/>
    <property type="molecule type" value="Genomic_DNA"/>
</dbReference>
<evidence type="ECO:0000256" key="1">
    <source>
        <dbReference type="ARBA" id="ARBA00022801"/>
    </source>
</evidence>
<evidence type="ECO:0000259" key="4">
    <source>
        <dbReference type="PROSITE" id="PS51764"/>
    </source>
</evidence>
<dbReference type="InterPro" id="IPR017853">
    <property type="entry name" value="GH"/>
</dbReference>
<comment type="caution">
    <text evidence="3">Lacks conserved residue(s) required for the propagation of feature annotation.</text>
</comment>
<gene>
    <name evidence="5" type="ORF">JCM21142_62466</name>
</gene>
<keyword evidence="6" id="KW-1185">Reference proteome</keyword>
<reference evidence="5 6" key="1">
    <citation type="journal article" date="2014" name="Genome Announc.">
        <title>Draft Genome Sequence of Cytophaga fermentans JCM 21142T, a Facultative Anaerobe Isolated from Marine Mud.</title>
        <authorList>
            <person name="Starns D."/>
            <person name="Oshima K."/>
            <person name="Suda W."/>
            <person name="Iino T."/>
            <person name="Yuki M."/>
            <person name="Inoue J."/>
            <person name="Kitamura K."/>
            <person name="Iida T."/>
            <person name="Darby A."/>
            <person name="Hattori M."/>
            <person name="Ohkuma M."/>
        </authorList>
    </citation>
    <scope>NUCLEOTIDE SEQUENCE [LARGE SCALE GENOMIC DNA]</scope>
    <source>
        <strain evidence="5 6">JCM 21142</strain>
    </source>
</reference>
<keyword evidence="1" id="KW-0378">Hydrolase</keyword>
<dbReference type="STRING" id="869213.GCA_000517085_04716"/>
<accession>W7YN11</accession>
<dbReference type="PROSITE" id="PS51764">
    <property type="entry name" value="GH26"/>
    <property type="match status" value="1"/>
</dbReference>
<dbReference type="InterPro" id="IPR022790">
    <property type="entry name" value="GH26_dom"/>
</dbReference>
<evidence type="ECO:0000313" key="5">
    <source>
        <dbReference type="EMBL" id="GAF03784.1"/>
    </source>
</evidence>
<sequence>MFDLLIAMKGEGVLFGHQDTYAYGISWNDVPGESDVKRVAGDYPALFGWELGGIEKGASANLDNVLFENIRKYAVKAFRQGGVNTFSWHPFSVIDRADSWSTEKHVVEKIIPGGIYHEAFKRDLDMLAYFFSL</sequence>
<protein>
    <submittedName>
        <fullName evidence="5">Beta-mannanase</fullName>
    </submittedName>
</protein>
<evidence type="ECO:0000256" key="3">
    <source>
        <dbReference type="PROSITE-ProRule" id="PRU01100"/>
    </source>
</evidence>
<dbReference type="SUPFAM" id="SSF51445">
    <property type="entry name" value="(Trans)glycosidases"/>
    <property type="match status" value="1"/>
</dbReference>
<dbReference type="Proteomes" id="UP000019402">
    <property type="component" value="Unassembled WGS sequence"/>
</dbReference>
<keyword evidence="2" id="KW-0326">Glycosidase</keyword>
<dbReference type="Gene3D" id="3.20.20.80">
    <property type="entry name" value="Glycosidases"/>
    <property type="match status" value="1"/>
</dbReference>
<organism evidence="5 6">
    <name type="scientific">Saccharicrinis fermentans DSM 9555 = JCM 21142</name>
    <dbReference type="NCBI Taxonomy" id="869213"/>
    <lineage>
        <taxon>Bacteria</taxon>
        <taxon>Pseudomonadati</taxon>
        <taxon>Bacteroidota</taxon>
        <taxon>Bacteroidia</taxon>
        <taxon>Marinilabiliales</taxon>
        <taxon>Marinilabiliaceae</taxon>
        <taxon>Saccharicrinis</taxon>
    </lineage>
</organism>
<name>W7YN11_9BACT</name>
<dbReference type="RefSeq" id="WP_211238198.1">
    <property type="nucleotide sequence ID" value="NZ_BAMD01000030.1"/>
</dbReference>
<evidence type="ECO:0000313" key="6">
    <source>
        <dbReference type="Proteomes" id="UP000019402"/>
    </source>
</evidence>
<dbReference type="GO" id="GO:0004553">
    <property type="term" value="F:hydrolase activity, hydrolyzing O-glycosyl compounds"/>
    <property type="evidence" value="ECO:0007669"/>
    <property type="project" value="InterPro"/>
</dbReference>
<feature type="domain" description="GH26" evidence="4">
    <location>
        <begin position="1"/>
        <end position="133"/>
    </location>
</feature>